<dbReference type="PANTHER" id="PTHR43054:SF1">
    <property type="entry name" value="SCYLLO-INOSITOL 2-DEHYDROGENASE (NADP(+)) IOLU"/>
    <property type="match status" value="1"/>
</dbReference>
<dbReference type="Pfam" id="PF01408">
    <property type="entry name" value="GFO_IDH_MocA"/>
    <property type="match status" value="1"/>
</dbReference>
<dbReference type="RefSeq" id="WP_262596521.1">
    <property type="nucleotide sequence ID" value="NZ_CP103300.1"/>
</dbReference>
<dbReference type="SUPFAM" id="SSF55347">
    <property type="entry name" value="Glyceraldehyde-3-phosphate dehydrogenase-like, C-terminal domain"/>
    <property type="match status" value="1"/>
</dbReference>
<keyword evidence="4" id="KW-1185">Reference proteome</keyword>
<dbReference type="InterPro" id="IPR055170">
    <property type="entry name" value="GFO_IDH_MocA-like_dom"/>
</dbReference>
<dbReference type="PANTHER" id="PTHR43054">
    <property type="match status" value="1"/>
</dbReference>
<protein>
    <submittedName>
        <fullName evidence="3">Gfo/Idh/MocA family oxidoreductase</fullName>
    </submittedName>
</protein>
<feature type="domain" description="Gfo/Idh/MocA-like oxidoreductase N-terminal" evidence="1">
    <location>
        <begin position="2"/>
        <end position="119"/>
    </location>
</feature>
<accession>A0ABY6GR04</accession>
<feature type="domain" description="GFO/IDH/MocA-like oxidoreductase" evidence="2">
    <location>
        <begin position="139"/>
        <end position="246"/>
    </location>
</feature>
<dbReference type="Pfam" id="PF22725">
    <property type="entry name" value="GFO_IDH_MocA_C3"/>
    <property type="match status" value="1"/>
</dbReference>
<evidence type="ECO:0000259" key="2">
    <source>
        <dbReference type="Pfam" id="PF22725"/>
    </source>
</evidence>
<evidence type="ECO:0000259" key="1">
    <source>
        <dbReference type="Pfam" id="PF01408"/>
    </source>
</evidence>
<dbReference type="EMBL" id="CP103300">
    <property type="protein sequence ID" value="UYM14829.1"/>
    <property type="molecule type" value="Genomic_DNA"/>
</dbReference>
<proteinExistence type="predicted"/>
<dbReference type="InterPro" id="IPR036291">
    <property type="entry name" value="NAD(P)-bd_dom_sf"/>
</dbReference>
<dbReference type="Gene3D" id="3.30.360.10">
    <property type="entry name" value="Dihydrodipicolinate Reductase, domain 2"/>
    <property type="match status" value="1"/>
</dbReference>
<dbReference type="SUPFAM" id="SSF51735">
    <property type="entry name" value="NAD(P)-binding Rossmann-fold domains"/>
    <property type="match status" value="1"/>
</dbReference>
<organism evidence="3 4">
    <name type="scientific">Endozoicomonas euniceicola</name>
    <dbReference type="NCBI Taxonomy" id="1234143"/>
    <lineage>
        <taxon>Bacteria</taxon>
        <taxon>Pseudomonadati</taxon>
        <taxon>Pseudomonadota</taxon>
        <taxon>Gammaproteobacteria</taxon>
        <taxon>Oceanospirillales</taxon>
        <taxon>Endozoicomonadaceae</taxon>
        <taxon>Endozoicomonas</taxon>
    </lineage>
</organism>
<dbReference type="Gene3D" id="3.40.50.720">
    <property type="entry name" value="NAD(P)-binding Rossmann-like Domain"/>
    <property type="match status" value="1"/>
</dbReference>
<gene>
    <name evidence="3" type="ORF">NX720_18330</name>
</gene>
<evidence type="ECO:0000313" key="4">
    <source>
        <dbReference type="Proteomes" id="UP001163255"/>
    </source>
</evidence>
<dbReference type="Proteomes" id="UP001163255">
    <property type="component" value="Chromosome"/>
</dbReference>
<dbReference type="InterPro" id="IPR000683">
    <property type="entry name" value="Gfo/Idh/MocA-like_OxRdtase_N"/>
</dbReference>
<evidence type="ECO:0000313" key="3">
    <source>
        <dbReference type="EMBL" id="UYM14829.1"/>
    </source>
</evidence>
<name>A0ABY6GR04_9GAMM</name>
<reference evidence="3" key="1">
    <citation type="submission" date="2022-10" db="EMBL/GenBank/DDBJ databases">
        <title>Completed Genome Sequence of two octocoral isolated bacterium, Endozoicomonas euniceicola EF212T and Endozoicomonas gorgoniicola PS125T.</title>
        <authorList>
            <person name="Chiou Y.-J."/>
            <person name="Chen Y.-H."/>
        </authorList>
    </citation>
    <scope>NUCLEOTIDE SEQUENCE</scope>
    <source>
        <strain evidence="3">EF212</strain>
    </source>
</reference>
<sequence>MIRFAVIGTNWISHAFCQAAHTTRLLKLTAVYSRTLDTARSFAEQYAVTDCYDNLEAMADNPDIDAVYIASPNSLHASQAELFLKQGKHVAGEKPLASNIDEVRHLIEIALANNVVLMEAMKTRYLPNLQISRETLPSLGKIRRAHFSFCQYSSRYQKYLDGETPNTFNPEFSNGSLMDIGIYPLTAAIELFGKPEQVSASGSLLESGVDAHGSLTLKYEGFEVLVSHSKVSDGLTPSDIQGEAGALLIEQISDCRTVTRIIRGEAPEKLGITQPENTLEYEAKAFAELIQNRQYQHPGLVATQIISEIMTDARKMIGVVYPADRSS</sequence>